<dbReference type="InterPro" id="IPR014937">
    <property type="entry name" value="DUF1810"/>
</dbReference>
<evidence type="ECO:0000313" key="2">
    <source>
        <dbReference type="Proteomes" id="UP000286113"/>
    </source>
</evidence>
<dbReference type="EMBL" id="QRVN01000032">
    <property type="protein sequence ID" value="RGS45613.1"/>
    <property type="molecule type" value="Genomic_DNA"/>
</dbReference>
<dbReference type="PIRSF" id="PIRSF008546">
    <property type="entry name" value="UCP008546"/>
    <property type="match status" value="1"/>
</dbReference>
<dbReference type="Gene3D" id="1.25.40.380">
    <property type="entry name" value="Protein of unknown function DUF1810"/>
    <property type="match status" value="1"/>
</dbReference>
<protein>
    <submittedName>
        <fullName evidence="1">DUF1810 domain-containing protein</fullName>
    </submittedName>
</protein>
<organism evidence="1 2">
    <name type="scientific">Segatella copri</name>
    <dbReference type="NCBI Taxonomy" id="165179"/>
    <lineage>
        <taxon>Bacteria</taxon>
        <taxon>Pseudomonadati</taxon>
        <taxon>Bacteroidota</taxon>
        <taxon>Bacteroidia</taxon>
        <taxon>Bacteroidales</taxon>
        <taxon>Prevotellaceae</taxon>
        <taxon>Segatella</taxon>
    </lineage>
</organism>
<comment type="caution">
    <text evidence="1">The sequence shown here is derived from an EMBL/GenBank/DDBJ whole genome shotgun (WGS) entry which is preliminary data.</text>
</comment>
<dbReference type="InterPro" id="IPR036287">
    <property type="entry name" value="Rv1873-like_sf"/>
</dbReference>
<proteinExistence type="predicted"/>
<name>A0AA92TKE5_9BACT</name>
<sequence>MENICLPKEFVEIINGTQQDKYNLQRFLGAQSNCYQQALQEIQGGQKRSHWIWFIFPQLAILGHSRNAKYYGISGYDEAEAYLNHPILGERLRVITKALLTHTDMDVVDIFGEIDAMKVCSCMTLFDAVSPDDVFQKVLDGFYKGQYDLKTLNYM</sequence>
<dbReference type="Pfam" id="PF08837">
    <property type="entry name" value="DUF1810"/>
    <property type="match status" value="1"/>
</dbReference>
<dbReference type="SUPFAM" id="SSF140736">
    <property type="entry name" value="Rv1873-like"/>
    <property type="match status" value="1"/>
</dbReference>
<dbReference type="AlphaFoldDB" id="A0AA92TKE5"/>
<reference evidence="1 2" key="1">
    <citation type="submission" date="2018-08" db="EMBL/GenBank/DDBJ databases">
        <title>A genome reference for cultivated species of the human gut microbiota.</title>
        <authorList>
            <person name="Zou Y."/>
            <person name="Xue W."/>
            <person name="Luo G."/>
        </authorList>
    </citation>
    <scope>NUCLEOTIDE SEQUENCE [LARGE SCALE GENOMIC DNA]</scope>
    <source>
        <strain evidence="1 2">AF22-1</strain>
    </source>
</reference>
<accession>A0AA92TKE5</accession>
<gene>
    <name evidence="1" type="ORF">DWX90_13075</name>
</gene>
<evidence type="ECO:0000313" key="1">
    <source>
        <dbReference type="EMBL" id="RGS45613.1"/>
    </source>
</evidence>
<dbReference type="Proteomes" id="UP000286113">
    <property type="component" value="Unassembled WGS sequence"/>
</dbReference>